<dbReference type="RefSeq" id="WP_054537665.1">
    <property type="nucleotide sequence ID" value="NZ_JACIEQ010000001.1"/>
</dbReference>
<protein>
    <recommendedName>
        <fullName evidence="3">FlgN protein</fullName>
    </recommendedName>
</protein>
<dbReference type="Proteomes" id="UP000585681">
    <property type="component" value="Unassembled WGS sequence"/>
</dbReference>
<name>A0A840C6G5_9RHOB</name>
<organism evidence="1 2">
    <name type="scientific">Actibacterium naphthalenivorans</name>
    <dbReference type="NCBI Taxonomy" id="1614693"/>
    <lineage>
        <taxon>Bacteria</taxon>
        <taxon>Pseudomonadati</taxon>
        <taxon>Pseudomonadota</taxon>
        <taxon>Alphaproteobacteria</taxon>
        <taxon>Rhodobacterales</taxon>
        <taxon>Roseobacteraceae</taxon>
        <taxon>Actibacterium</taxon>
    </lineage>
</organism>
<accession>A0A840C6G5</accession>
<evidence type="ECO:0000313" key="2">
    <source>
        <dbReference type="Proteomes" id="UP000585681"/>
    </source>
</evidence>
<evidence type="ECO:0000313" key="1">
    <source>
        <dbReference type="EMBL" id="MBB4021464.1"/>
    </source>
</evidence>
<gene>
    <name evidence="1" type="ORF">GGR17_001255</name>
</gene>
<sequence>MHKDDWADDLRDLLEREHGALLSGRLEDVARLIPLKERIAEELARNPQAAEDARLSGLGRLARRNAELLAAARRGLESAQARLALIRGGGVGLNTYDHRGQRADLGGRGRVIRRA</sequence>
<keyword evidence="2" id="KW-1185">Reference proteome</keyword>
<evidence type="ECO:0008006" key="3">
    <source>
        <dbReference type="Google" id="ProtNLM"/>
    </source>
</evidence>
<proteinExistence type="predicted"/>
<dbReference type="EMBL" id="JACIEQ010000001">
    <property type="protein sequence ID" value="MBB4021464.1"/>
    <property type="molecule type" value="Genomic_DNA"/>
</dbReference>
<comment type="caution">
    <text evidence="1">The sequence shown here is derived from an EMBL/GenBank/DDBJ whole genome shotgun (WGS) entry which is preliminary data.</text>
</comment>
<reference evidence="1 2" key="1">
    <citation type="submission" date="2020-08" db="EMBL/GenBank/DDBJ databases">
        <title>Genomic Encyclopedia of Type Strains, Phase IV (KMG-IV): sequencing the most valuable type-strain genomes for metagenomic binning, comparative biology and taxonomic classification.</title>
        <authorList>
            <person name="Goeker M."/>
        </authorList>
    </citation>
    <scope>NUCLEOTIDE SEQUENCE [LARGE SCALE GENOMIC DNA]</scope>
    <source>
        <strain evidence="1 2">DSM 105040</strain>
    </source>
</reference>
<dbReference type="AlphaFoldDB" id="A0A840C6G5"/>